<reference evidence="1" key="1">
    <citation type="submission" date="2018-05" db="EMBL/GenBank/DDBJ databases">
        <authorList>
            <person name="Lanie J.A."/>
            <person name="Ng W.-L."/>
            <person name="Kazmierczak K.M."/>
            <person name="Andrzejewski T.M."/>
            <person name="Davidsen T.M."/>
            <person name="Wayne K.J."/>
            <person name="Tettelin H."/>
            <person name="Glass J.I."/>
            <person name="Rusch D."/>
            <person name="Podicherti R."/>
            <person name="Tsui H.-C.T."/>
            <person name="Winkler M.E."/>
        </authorList>
    </citation>
    <scope>NUCLEOTIDE SEQUENCE</scope>
</reference>
<protein>
    <submittedName>
        <fullName evidence="1">Uncharacterized protein</fullName>
    </submittedName>
</protein>
<name>A0A382J0H0_9ZZZZ</name>
<accession>A0A382J0H0</accession>
<proteinExistence type="predicted"/>
<dbReference type="EMBL" id="UINC01071001">
    <property type="protein sequence ID" value="SVC05584.1"/>
    <property type="molecule type" value="Genomic_DNA"/>
</dbReference>
<organism evidence="1">
    <name type="scientific">marine metagenome</name>
    <dbReference type="NCBI Taxonomy" id="408172"/>
    <lineage>
        <taxon>unclassified sequences</taxon>
        <taxon>metagenomes</taxon>
        <taxon>ecological metagenomes</taxon>
    </lineage>
</organism>
<feature type="non-terminal residue" evidence="1">
    <location>
        <position position="78"/>
    </location>
</feature>
<sequence>MGYTIPGADFTESAQLQINVADELGTALASQIGQFAQAYQRSQAQAVKDKAVKKDFTSSIKTEMNKTINQTLEAGKLK</sequence>
<gene>
    <name evidence="1" type="ORF">METZ01_LOCUS258438</name>
</gene>
<evidence type="ECO:0000313" key="1">
    <source>
        <dbReference type="EMBL" id="SVC05584.1"/>
    </source>
</evidence>
<dbReference type="AlphaFoldDB" id="A0A382J0H0"/>